<evidence type="ECO:0000313" key="2">
    <source>
        <dbReference type="EMBL" id="RWS07425.1"/>
    </source>
</evidence>
<dbReference type="Proteomes" id="UP000285301">
    <property type="component" value="Unassembled WGS sequence"/>
</dbReference>
<keyword evidence="1" id="KW-0472">Membrane</keyword>
<protein>
    <submittedName>
        <fullName evidence="2">Uncharacterized protein</fullName>
    </submittedName>
</protein>
<keyword evidence="1" id="KW-1133">Transmembrane helix</keyword>
<organism evidence="2 3">
    <name type="scientific">Dinothrombium tinctorium</name>
    <dbReference type="NCBI Taxonomy" id="1965070"/>
    <lineage>
        <taxon>Eukaryota</taxon>
        <taxon>Metazoa</taxon>
        <taxon>Ecdysozoa</taxon>
        <taxon>Arthropoda</taxon>
        <taxon>Chelicerata</taxon>
        <taxon>Arachnida</taxon>
        <taxon>Acari</taxon>
        <taxon>Acariformes</taxon>
        <taxon>Trombidiformes</taxon>
        <taxon>Prostigmata</taxon>
        <taxon>Anystina</taxon>
        <taxon>Parasitengona</taxon>
        <taxon>Trombidioidea</taxon>
        <taxon>Trombidiidae</taxon>
        <taxon>Dinothrombium</taxon>
    </lineage>
</organism>
<proteinExistence type="predicted"/>
<dbReference type="OrthoDB" id="6361347at2759"/>
<reference evidence="2 3" key="1">
    <citation type="journal article" date="2018" name="Gigascience">
        <title>Genomes of trombidid mites reveal novel predicted allergens and laterally-transferred genes associated with secondary metabolism.</title>
        <authorList>
            <person name="Dong X."/>
            <person name="Chaisiri K."/>
            <person name="Xia D."/>
            <person name="Armstrong S.D."/>
            <person name="Fang Y."/>
            <person name="Donnelly M.J."/>
            <person name="Kadowaki T."/>
            <person name="McGarry J.W."/>
            <person name="Darby A.C."/>
            <person name="Makepeace B.L."/>
        </authorList>
    </citation>
    <scope>NUCLEOTIDE SEQUENCE [LARGE SCALE GENOMIC DNA]</scope>
    <source>
        <strain evidence="2">UoL-WK</strain>
    </source>
</reference>
<dbReference type="PANTHER" id="PTHR37159:SF1">
    <property type="entry name" value="GH11867P"/>
    <property type="match status" value="1"/>
</dbReference>
<dbReference type="PANTHER" id="PTHR37159">
    <property type="entry name" value="GH11867P"/>
    <property type="match status" value="1"/>
</dbReference>
<gene>
    <name evidence="2" type="ORF">B4U79_06279</name>
</gene>
<comment type="caution">
    <text evidence="2">The sequence shown here is derived from an EMBL/GenBank/DDBJ whole genome shotgun (WGS) entry which is preliminary data.</text>
</comment>
<evidence type="ECO:0000313" key="3">
    <source>
        <dbReference type="Proteomes" id="UP000285301"/>
    </source>
</evidence>
<keyword evidence="1" id="KW-0812">Transmembrane</keyword>
<keyword evidence="3" id="KW-1185">Reference proteome</keyword>
<dbReference type="STRING" id="1965070.A0A3S3P8B9"/>
<evidence type="ECO:0000256" key="1">
    <source>
        <dbReference type="SAM" id="Phobius"/>
    </source>
</evidence>
<dbReference type="EMBL" id="NCKU01003483">
    <property type="protein sequence ID" value="RWS07425.1"/>
    <property type="molecule type" value="Genomic_DNA"/>
</dbReference>
<name>A0A3S3P8B9_9ACAR</name>
<feature type="non-terminal residue" evidence="2">
    <location>
        <position position="1"/>
    </location>
</feature>
<feature type="transmembrane region" description="Helical" evidence="1">
    <location>
        <begin position="253"/>
        <end position="271"/>
    </location>
</feature>
<dbReference type="AlphaFoldDB" id="A0A3S3P8B9"/>
<accession>A0A3S3P8B9</accession>
<sequence length="306" mass="36323">SSPEAEFRYKTLKSVGVCTPGVSPNVKVNEKPKWFDEKRFKEAQRLCQKYFVRFVNFRNRYESDPYVVRSKAYVSIKFVNLLHRRVYSRMNPDKEKAFVEPIWVSQYEMVLTQWAIVAPFLLYPKRCGMHSVNKQELEKMIYFWQVIGHLLGIEDRFNCCFGGYEQSYAYCQLILERDYKPVLSQLKYPSNIGFEAAKGLAIGLQPLAPIVSLQGLLRYWYRFFGFEHYVPVSNRFGYKSIVYLIETMLQNPFWHWLTALILKCCLFIVTLRQKIIRKRLEKQYANVAYRPTCPFSYKSPKELLAY</sequence>